<dbReference type="HOGENOM" id="CLU_027562_9_2_9"/>
<evidence type="ECO:0000256" key="2">
    <source>
        <dbReference type="ARBA" id="ARBA00008857"/>
    </source>
</evidence>
<organism evidence="9 10">
    <name type="scientific">Hungatella hathewayi WAL-18680</name>
    <dbReference type="NCBI Taxonomy" id="742737"/>
    <lineage>
        <taxon>Bacteria</taxon>
        <taxon>Bacillati</taxon>
        <taxon>Bacillota</taxon>
        <taxon>Clostridia</taxon>
        <taxon>Lachnospirales</taxon>
        <taxon>Lachnospiraceae</taxon>
        <taxon>Hungatella</taxon>
    </lineage>
</organism>
<gene>
    <name evidence="9" type="ORF">HMPREF9473_03506</name>
</gene>
<dbReference type="Pfam" id="PF00589">
    <property type="entry name" value="Phage_integrase"/>
    <property type="match status" value="1"/>
</dbReference>
<comment type="caution">
    <text evidence="9">The sequence shown here is derived from an EMBL/GenBank/DDBJ whole genome shotgun (WGS) entry which is preliminary data.</text>
</comment>
<dbReference type="PROSITE" id="PS51900">
    <property type="entry name" value="CB"/>
    <property type="match status" value="1"/>
</dbReference>
<evidence type="ECO:0000259" key="7">
    <source>
        <dbReference type="PROSITE" id="PS51898"/>
    </source>
</evidence>
<dbReference type="Pfam" id="PF02899">
    <property type="entry name" value="Phage_int_SAM_1"/>
    <property type="match status" value="1"/>
</dbReference>
<evidence type="ECO:0000256" key="1">
    <source>
        <dbReference type="ARBA" id="ARBA00003283"/>
    </source>
</evidence>
<dbReference type="InterPro" id="IPR010998">
    <property type="entry name" value="Integrase_recombinase_N"/>
</dbReference>
<reference evidence="9 10" key="1">
    <citation type="submission" date="2011-08" db="EMBL/GenBank/DDBJ databases">
        <title>The Genome Sequence of Clostridium hathewayi WAL-18680.</title>
        <authorList>
            <consortium name="The Broad Institute Genome Sequencing Platform"/>
            <person name="Earl A."/>
            <person name="Ward D."/>
            <person name="Feldgarden M."/>
            <person name="Gevers D."/>
            <person name="Finegold S.M."/>
            <person name="Summanen P.H."/>
            <person name="Molitoris D.R."/>
            <person name="Song M."/>
            <person name="Daigneault M."/>
            <person name="Allen-Vercoe E."/>
            <person name="Young S.K."/>
            <person name="Zeng Q."/>
            <person name="Gargeya S."/>
            <person name="Fitzgerald M."/>
            <person name="Haas B."/>
            <person name="Abouelleil A."/>
            <person name="Alvarado L."/>
            <person name="Arachchi H.M."/>
            <person name="Berlin A."/>
            <person name="Brown A."/>
            <person name="Chapman S.B."/>
            <person name="Chen Z."/>
            <person name="Dunbar C."/>
            <person name="Freedman E."/>
            <person name="Gearin G."/>
            <person name="Gellesch M."/>
            <person name="Goldberg J."/>
            <person name="Griggs A."/>
            <person name="Gujja S."/>
            <person name="Heiman D."/>
            <person name="Howarth C."/>
            <person name="Larson L."/>
            <person name="Lui A."/>
            <person name="MacDonald P.J.P."/>
            <person name="Montmayeur A."/>
            <person name="Murphy C."/>
            <person name="Neiman D."/>
            <person name="Pearson M."/>
            <person name="Priest M."/>
            <person name="Roberts A."/>
            <person name="Saif S."/>
            <person name="Shea T."/>
            <person name="Shenoy N."/>
            <person name="Sisk P."/>
            <person name="Stolte C."/>
            <person name="Sykes S."/>
            <person name="Wortman J."/>
            <person name="Nusbaum C."/>
            <person name="Birren B."/>
        </authorList>
    </citation>
    <scope>NUCLEOTIDE SEQUENCE [LARGE SCALE GENOMIC DNA]</scope>
    <source>
        <strain evidence="9 10">WAL-18680</strain>
    </source>
</reference>
<comment type="function">
    <text evidence="1">Site-specific tyrosine recombinase, which acts by catalyzing the cutting and rejoining of the recombining DNA molecules.</text>
</comment>
<dbReference type="InterPro" id="IPR004107">
    <property type="entry name" value="Integrase_SAM-like_N"/>
</dbReference>
<dbReference type="InterPro" id="IPR011010">
    <property type="entry name" value="DNA_brk_join_enz"/>
</dbReference>
<evidence type="ECO:0000256" key="6">
    <source>
        <dbReference type="PROSITE-ProRule" id="PRU01248"/>
    </source>
</evidence>
<keyword evidence="4 6" id="KW-0238">DNA-binding</keyword>
<evidence type="ECO:0008006" key="11">
    <source>
        <dbReference type="Google" id="ProtNLM"/>
    </source>
</evidence>
<dbReference type="SUPFAM" id="SSF56349">
    <property type="entry name" value="DNA breaking-rejoining enzymes"/>
    <property type="match status" value="1"/>
</dbReference>
<evidence type="ECO:0000256" key="5">
    <source>
        <dbReference type="ARBA" id="ARBA00023172"/>
    </source>
</evidence>
<dbReference type="OrthoDB" id="9801717at2"/>
<protein>
    <recommendedName>
        <fullName evidence="11">Integrase</fullName>
    </recommendedName>
</protein>
<comment type="similarity">
    <text evidence="2">Belongs to the 'phage' integrase family.</text>
</comment>
<evidence type="ECO:0000256" key="4">
    <source>
        <dbReference type="ARBA" id="ARBA00023125"/>
    </source>
</evidence>
<keyword evidence="5" id="KW-0233">DNA recombination</keyword>
<feature type="domain" description="Tyr recombinase" evidence="7">
    <location>
        <begin position="121"/>
        <end position="294"/>
    </location>
</feature>
<dbReference type="InterPro" id="IPR013762">
    <property type="entry name" value="Integrase-like_cat_sf"/>
</dbReference>
<dbReference type="InterPro" id="IPR002104">
    <property type="entry name" value="Integrase_catalytic"/>
</dbReference>
<keyword evidence="3" id="KW-0229">DNA integration</keyword>
<dbReference type="InterPro" id="IPR044068">
    <property type="entry name" value="CB"/>
</dbReference>
<evidence type="ECO:0000259" key="8">
    <source>
        <dbReference type="PROSITE" id="PS51900"/>
    </source>
</evidence>
<dbReference type="AlphaFoldDB" id="G5IJ33"/>
<dbReference type="GO" id="GO:0015074">
    <property type="term" value="P:DNA integration"/>
    <property type="evidence" value="ECO:0007669"/>
    <property type="project" value="UniProtKB-KW"/>
</dbReference>
<dbReference type="PANTHER" id="PTHR30349">
    <property type="entry name" value="PHAGE INTEGRASE-RELATED"/>
    <property type="match status" value="1"/>
</dbReference>
<proteinExistence type="inferred from homology"/>
<dbReference type="PANTHER" id="PTHR30349:SF89">
    <property type="entry name" value="INTEGRASE_RECOMBINASE"/>
    <property type="match status" value="1"/>
</dbReference>
<evidence type="ECO:0000313" key="9">
    <source>
        <dbReference type="EMBL" id="EHI58547.1"/>
    </source>
</evidence>
<dbReference type="InterPro" id="IPR050090">
    <property type="entry name" value="Tyrosine_recombinase_XerCD"/>
</dbReference>
<evidence type="ECO:0000256" key="3">
    <source>
        <dbReference type="ARBA" id="ARBA00022908"/>
    </source>
</evidence>
<dbReference type="PROSITE" id="PS51898">
    <property type="entry name" value="TYR_RECOMBINASE"/>
    <property type="match status" value="1"/>
</dbReference>
<evidence type="ECO:0000313" key="10">
    <source>
        <dbReference type="Proteomes" id="UP000005384"/>
    </source>
</evidence>
<name>G5IJ33_9FIRM</name>
<dbReference type="Gene3D" id="1.10.443.10">
    <property type="entry name" value="Intergrase catalytic core"/>
    <property type="match status" value="1"/>
</dbReference>
<keyword evidence="10" id="KW-1185">Reference proteome</keyword>
<dbReference type="PATRIC" id="fig|742737.3.peg.3485"/>
<feature type="domain" description="Core-binding (CB)" evidence="8">
    <location>
        <begin position="8"/>
        <end position="103"/>
    </location>
</feature>
<dbReference type="GO" id="GO:0003677">
    <property type="term" value="F:DNA binding"/>
    <property type="evidence" value="ECO:0007669"/>
    <property type="project" value="UniProtKB-UniRule"/>
</dbReference>
<dbReference type="GO" id="GO:0006310">
    <property type="term" value="P:DNA recombination"/>
    <property type="evidence" value="ECO:0007669"/>
    <property type="project" value="UniProtKB-KW"/>
</dbReference>
<dbReference type="EMBL" id="ADLN01000096">
    <property type="protein sequence ID" value="EHI58547.1"/>
    <property type="molecule type" value="Genomic_DNA"/>
</dbReference>
<accession>G5IJ33</accession>
<dbReference type="Proteomes" id="UP000005384">
    <property type="component" value="Unassembled WGS sequence"/>
</dbReference>
<dbReference type="Gene3D" id="1.10.150.130">
    <property type="match status" value="1"/>
</dbReference>
<dbReference type="RefSeq" id="WP_006781496.1">
    <property type="nucleotide sequence ID" value="NZ_CP040506.1"/>
</dbReference>
<sequence>MKERKNVKFPKEILLTYREYLQDEERSVATVEKYLRDVKVFMEYLNERGRGKEEVDSRCIAGSNETLDKKVIREYKQYLKNRYKITSANSMLAALNSFLVFWGKAELKVKLFKMQRVQYSKPEREMTEKDYERLILAAREKGDMKMSMLIQTIGSTGVRISELKFITVESLRDGRAEIYNKGKCRVVLLPVELTKVLRKYCRKAGIVSGSIFVTKHGNPIDRSNVSKKMKQLGREAGVDTAKVFPHNFRHLFARIFYSIEKDVVRLMDLLGHSSIDTTRIYTMTTEEQPRRQMSRMRMVLG</sequence>